<name>V5R8Z8_9CAUD</name>
<dbReference type="GeneID" id="17776887"/>
<reference evidence="1 2" key="1">
    <citation type="journal article" date="2014" name="PLoS ONE">
        <title>Isolation and Characterization of vB_ArS-ArV2 - First Arthrobacter sp. Infecting Bacteriophage with Completely Sequenced Genome.</title>
        <authorList>
            <person name="Simoliunas E."/>
            <person name="Kaliniene L."/>
            <person name="Stasilo M."/>
            <person name="Truncaite L."/>
            <person name="Zajanckauskaite A."/>
            <person name="Staniulis J."/>
            <person name="Nainys J."/>
            <person name="Kaupinis A."/>
            <person name="Valius M."/>
            <person name="Meskys R."/>
        </authorList>
    </citation>
    <scope>NUCLEOTIDE SEQUENCE [LARGE SCALE GENOMIC DNA]</scope>
</reference>
<sequence>MWALFLCPEGDTHMADYPYDGQLIADPVTFQRATNAQITVYDAADTGNTTKLALKDTSGLPLANPLTSTADAFTVPFYAPSQDIKLVGAGLTVFVSSAKGMRDAAAAAAAAAQAAASNAATEAAAGVASVVSAAASAKTAAETAAASAASAAALVNAPADAAIEAAILGAGTKTKAALSATYVVFRNHDGTPVAAPKVVAITLTADGADIDNIAVYNSLEEVGS</sequence>
<gene>
    <name evidence="1" type="ORF">ArV2_gp23</name>
</gene>
<dbReference type="EMBL" id="KF692088">
    <property type="protein sequence ID" value="AHB31633.1"/>
    <property type="molecule type" value="Genomic_DNA"/>
</dbReference>
<keyword evidence="2" id="KW-1185">Reference proteome</keyword>
<evidence type="ECO:0000313" key="1">
    <source>
        <dbReference type="EMBL" id="AHB31633.1"/>
    </source>
</evidence>
<dbReference type="Proteomes" id="UP000018644">
    <property type="component" value="Segment"/>
</dbReference>
<evidence type="ECO:0000313" key="2">
    <source>
        <dbReference type="Proteomes" id="UP000018644"/>
    </source>
</evidence>
<organism evidence="1 2">
    <name type="scientific">Arthrobacter phage vB_ArS-ArV2</name>
    <dbReference type="NCBI Taxonomy" id="1414742"/>
    <lineage>
        <taxon>Viruses</taxon>
        <taxon>Duplodnaviria</taxon>
        <taxon>Heunggongvirae</taxon>
        <taxon>Uroviricota</taxon>
        <taxon>Caudoviricetes</taxon>
        <taxon>Arvduovirus</taxon>
        <taxon>Arvduovirus ArV2</taxon>
    </lineage>
</organism>
<dbReference type="RefSeq" id="YP_008857894.1">
    <property type="nucleotide sequence ID" value="NC_022972.2"/>
</dbReference>
<protein>
    <submittedName>
        <fullName evidence="1">Uncharacterized protein</fullName>
    </submittedName>
</protein>
<proteinExistence type="predicted"/>
<dbReference type="KEGG" id="vg:17776887"/>
<accession>V5R8Z8</accession>